<comment type="caution">
    <text evidence="5">The sequence shown here is derived from an EMBL/GenBank/DDBJ whole genome shotgun (WGS) entry which is preliminary data.</text>
</comment>
<dbReference type="PANTHER" id="PTHR43620:SF44">
    <property type="entry name" value="GLYCEROPHOSPHODIESTER PHOSPHODIESTERASE GDPDL6-RELATED"/>
    <property type="match status" value="1"/>
</dbReference>
<dbReference type="EMBL" id="BSYR01000026">
    <property type="protein sequence ID" value="GMI95055.1"/>
    <property type="molecule type" value="Genomic_DNA"/>
</dbReference>
<evidence type="ECO:0000256" key="3">
    <source>
        <dbReference type="ARBA" id="ARBA00022801"/>
    </source>
</evidence>
<evidence type="ECO:0000256" key="4">
    <source>
        <dbReference type="ARBA" id="ARBA00047512"/>
    </source>
</evidence>
<gene>
    <name evidence="5" type="ORF">HRI_003174800</name>
</gene>
<dbReference type="PANTHER" id="PTHR43620">
    <property type="entry name" value="GLYCEROPHOSPHORYL DIESTER PHOSPHODIESTERASE"/>
    <property type="match status" value="1"/>
</dbReference>
<evidence type="ECO:0000313" key="6">
    <source>
        <dbReference type="Proteomes" id="UP001165190"/>
    </source>
</evidence>
<dbReference type="GO" id="GO:0008889">
    <property type="term" value="F:glycerophosphodiester phosphodiesterase activity"/>
    <property type="evidence" value="ECO:0007669"/>
    <property type="project" value="UniProtKB-EC"/>
</dbReference>
<keyword evidence="3" id="KW-0378">Hydrolase</keyword>
<reference evidence="5" key="1">
    <citation type="submission" date="2023-05" db="EMBL/GenBank/DDBJ databases">
        <title>Genome and transcriptome analyses reveal genes involved in the formation of fine ridges on petal epidermal cells in Hibiscus trionum.</title>
        <authorList>
            <person name="Koshimizu S."/>
            <person name="Masuda S."/>
            <person name="Ishii T."/>
            <person name="Shirasu K."/>
            <person name="Hoshino A."/>
            <person name="Arita M."/>
        </authorList>
    </citation>
    <scope>NUCLEOTIDE SEQUENCE</scope>
    <source>
        <strain evidence="5">Hamamatsu line</strain>
    </source>
</reference>
<comment type="catalytic activity">
    <reaction evidence="4">
        <text>a sn-glycero-3-phosphodiester + H2O = an alcohol + sn-glycerol 3-phosphate + H(+)</text>
        <dbReference type="Rhea" id="RHEA:12969"/>
        <dbReference type="ChEBI" id="CHEBI:15377"/>
        <dbReference type="ChEBI" id="CHEBI:15378"/>
        <dbReference type="ChEBI" id="CHEBI:30879"/>
        <dbReference type="ChEBI" id="CHEBI:57597"/>
        <dbReference type="ChEBI" id="CHEBI:83408"/>
        <dbReference type="EC" id="3.1.4.46"/>
    </reaction>
</comment>
<organism evidence="5 6">
    <name type="scientific">Hibiscus trionum</name>
    <name type="common">Flower of an hour</name>
    <dbReference type="NCBI Taxonomy" id="183268"/>
    <lineage>
        <taxon>Eukaryota</taxon>
        <taxon>Viridiplantae</taxon>
        <taxon>Streptophyta</taxon>
        <taxon>Embryophyta</taxon>
        <taxon>Tracheophyta</taxon>
        <taxon>Spermatophyta</taxon>
        <taxon>Magnoliopsida</taxon>
        <taxon>eudicotyledons</taxon>
        <taxon>Gunneridae</taxon>
        <taxon>Pentapetalae</taxon>
        <taxon>rosids</taxon>
        <taxon>malvids</taxon>
        <taxon>Malvales</taxon>
        <taxon>Malvaceae</taxon>
        <taxon>Malvoideae</taxon>
        <taxon>Hibiscus</taxon>
    </lineage>
</organism>
<dbReference type="OrthoDB" id="1058301at2759"/>
<sequence>MALPRVEQKFSMKCVLQRSQFMSALRNEFVALPFDFFADPTRELATYVAALEADEIVTKFPETASKYMRSPCVDLNGEIAALPAEPCALLKQAASKALALPPPANPPTPRFWLQMLLTLHYRQSPIYHHLQLHWVPLVYLQLI</sequence>
<protein>
    <recommendedName>
        <fullName evidence="1">glycerophosphodiester phosphodiesterase</fullName>
        <ecNumber evidence="1">3.1.4.46</ecNumber>
    </recommendedName>
</protein>
<name>A0A9W7IEY6_HIBTR</name>
<evidence type="ECO:0000256" key="2">
    <source>
        <dbReference type="ARBA" id="ARBA00022798"/>
    </source>
</evidence>
<dbReference type="Proteomes" id="UP001165190">
    <property type="component" value="Unassembled WGS sequence"/>
</dbReference>
<evidence type="ECO:0000256" key="1">
    <source>
        <dbReference type="ARBA" id="ARBA00012247"/>
    </source>
</evidence>
<dbReference type="AlphaFoldDB" id="A0A9W7IEY6"/>
<keyword evidence="2" id="KW-0319">Glycerol metabolism</keyword>
<keyword evidence="6" id="KW-1185">Reference proteome</keyword>
<dbReference type="EC" id="3.1.4.46" evidence="1"/>
<dbReference type="GO" id="GO:0006071">
    <property type="term" value="P:glycerol metabolic process"/>
    <property type="evidence" value="ECO:0007669"/>
    <property type="project" value="UniProtKB-KW"/>
</dbReference>
<proteinExistence type="predicted"/>
<evidence type="ECO:0000313" key="5">
    <source>
        <dbReference type="EMBL" id="GMI95055.1"/>
    </source>
</evidence>
<accession>A0A9W7IEY6</accession>